<protein>
    <submittedName>
        <fullName evidence="9">Uncharacterized protein</fullName>
    </submittedName>
</protein>
<dbReference type="eggNOG" id="COG0609">
    <property type="taxonomic scope" value="Bacteria"/>
</dbReference>
<dbReference type="Gene3D" id="1.10.3470.10">
    <property type="entry name" value="ABC transporter involved in vitamin B12 uptake, BtuC"/>
    <property type="match status" value="1"/>
</dbReference>
<name>S3BP31_9BURK</name>
<feature type="transmembrane region" description="Helical" evidence="8">
    <location>
        <begin position="326"/>
        <end position="344"/>
    </location>
</feature>
<evidence type="ECO:0000256" key="5">
    <source>
        <dbReference type="ARBA" id="ARBA00022692"/>
    </source>
</evidence>
<dbReference type="Pfam" id="PF01032">
    <property type="entry name" value="FecCD"/>
    <property type="match status" value="1"/>
</dbReference>
<proteinExistence type="inferred from homology"/>
<evidence type="ECO:0000256" key="6">
    <source>
        <dbReference type="ARBA" id="ARBA00022989"/>
    </source>
</evidence>
<keyword evidence="4" id="KW-1003">Cell membrane</keyword>
<evidence type="ECO:0000256" key="1">
    <source>
        <dbReference type="ARBA" id="ARBA00004651"/>
    </source>
</evidence>
<dbReference type="GO" id="GO:0022857">
    <property type="term" value="F:transmembrane transporter activity"/>
    <property type="evidence" value="ECO:0007669"/>
    <property type="project" value="InterPro"/>
</dbReference>
<feature type="transmembrane region" description="Helical" evidence="8">
    <location>
        <begin position="255"/>
        <end position="283"/>
    </location>
</feature>
<feature type="transmembrane region" description="Helical" evidence="8">
    <location>
        <begin position="165"/>
        <end position="188"/>
    </location>
</feature>
<dbReference type="FunFam" id="1.10.3470.10:FF:000001">
    <property type="entry name" value="Vitamin B12 ABC transporter permease BtuC"/>
    <property type="match status" value="1"/>
</dbReference>
<keyword evidence="5 8" id="KW-0812">Transmembrane</keyword>
<evidence type="ECO:0000256" key="8">
    <source>
        <dbReference type="SAM" id="Phobius"/>
    </source>
</evidence>
<keyword evidence="7 8" id="KW-0472">Membrane</keyword>
<comment type="caution">
    <text evidence="9">The sequence shown here is derived from an EMBL/GenBank/DDBJ whole genome shotgun (WGS) entry which is preliminary data.</text>
</comment>
<dbReference type="CDD" id="cd06550">
    <property type="entry name" value="TM_ABC_iron-siderophores_like"/>
    <property type="match status" value="1"/>
</dbReference>
<dbReference type="AlphaFoldDB" id="S3BP31"/>
<dbReference type="PANTHER" id="PTHR30472:SF70">
    <property type="entry name" value="MOLYBDATE IMPORT SYSTEM PERMEASE PROTEIN MOLB"/>
    <property type="match status" value="1"/>
</dbReference>
<evidence type="ECO:0000256" key="7">
    <source>
        <dbReference type="ARBA" id="ARBA00023136"/>
    </source>
</evidence>
<dbReference type="STRING" id="1203554.HMPREF1476_00441"/>
<dbReference type="GO" id="GO:0005886">
    <property type="term" value="C:plasma membrane"/>
    <property type="evidence" value="ECO:0007669"/>
    <property type="project" value="UniProtKB-SubCell"/>
</dbReference>
<evidence type="ECO:0000313" key="9">
    <source>
        <dbReference type="EMBL" id="EPE01131.1"/>
    </source>
</evidence>
<dbReference type="HOGENOM" id="CLU_013016_0_2_4"/>
<evidence type="ECO:0000256" key="3">
    <source>
        <dbReference type="ARBA" id="ARBA00022448"/>
    </source>
</evidence>
<evidence type="ECO:0000256" key="2">
    <source>
        <dbReference type="ARBA" id="ARBA00007935"/>
    </source>
</evidence>
<evidence type="ECO:0000313" key="10">
    <source>
        <dbReference type="Proteomes" id="UP000014400"/>
    </source>
</evidence>
<dbReference type="GO" id="GO:0033214">
    <property type="term" value="P:siderophore-iron import into cell"/>
    <property type="evidence" value="ECO:0007669"/>
    <property type="project" value="TreeGrafter"/>
</dbReference>
<accession>S3BP31</accession>
<dbReference type="Proteomes" id="UP000014400">
    <property type="component" value="Unassembled WGS sequence"/>
</dbReference>
<dbReference type="PANTHER" id="PTHR30472">
    <property type="entry name" value="FERRIC ENTEROBACTIN TRANSPORT SYSTEM PERMEASE PROTEIN"/>
    <property type="match status" value="1"/>
</dbReference>
<comment type="similarity">
    <text evidence="2">Belongs to the binding-protein-dependent transport system permease family. FecCD subfamily.</text>
</comment>
<feature type="transmembrane region" description="Helical" evidence="8">
    <location>
        <begin position="81"/>
        <end position="104"/>
    </location>
</feature>
<sequence length="352" mass="35887">MHESVVDPQPAPNSADLAAENRRRTALKLLGIAAVIAAAAVFSLCAGRYGLSIADILDALLHPNAGTAASNVVWHVRLPRILLALLAGGGLALSGAAFQALFANPLAAPDTLGVATGASFGAVLAILFGLPAAGIQMGAVLSGAAAILLVMLVSRTRPGESGSILMIVLSGMVVGALFTAFVGIVKFAADPQDALPSITFWIMGSLTGAGLPQILASLPLLVIGSAVLLLLRWRLNILALPADEAASFGVNTQALRWTVILAATVVTASVVSICGLIGWVGLLVPHAARMLFGSANERVLPACLLLGGLFLLLIDTAARSLSEAEIPVSILTAIVGAPVFILLLRRTGGRFG</sequence>
<feature type="transmembrane region" description="Helical" evidence="8">
    <location>
        <begin position="29"/>
        <end position="51"/>
    </location>
</feature>
<feature type="transmembrane region" description="Helical" evidence="8">
    <location>
        <begin position="295"/>
        <end position="314"/>
    </location>
</feature>
<feature type="transmembrane region" description="Helical" evidence="8">
    <location>
        <begin position="218"/>
        <end position="235"/>
    </location>
</feature>
<keyword evidence="3" id="KW-0813">Transport</keyword>
<dbReference type="InterPro" id="IPR037294">
    <property type="entry name" value="ABC_BtuC-like"/>
</dbReference>
<keyword evidence="10" id="KW-1185">Reference proteome</keyword>
<gene>
    <name evidence="9" type="ORF">HMPREF1476_00441</name>
</gene>
<dbReference type="SUPFAM" id="SSF81345">
    <property type="entry name" value="ABC transporter involved in vitamin B12 uptake, BtuC"/>
    <property type="match status" value="1"/>
</dbReference>
<reference evidence="9 10" key="1">
    <citation type="submission" date="2013-04" db="EMBL/GenBank/DDBJ databases">
        <title>The Genome Sequence of Sutterella wadsworthensis HGA0223.</title>
        <authorList>
            <consortium name="The Broad Institute Genomics Platform"/>
            <person name="Earl A."/>
            <person name="Ward D."/>
            <person name="Feldgarden M."/>
            <person name="Gevers D."/>
            <person name="Schmidt T.M."/>
            <person name="Dover J."/>
            <person name="Dai D."/>
            <person name="Walker B."/>
            <person name="Young S."/>
            <person name="Zeng Q."/>
            <person name="Gargeya S."/>
            <person name="Fitzgerald M."/>
            <person name="Haas B."/>
            <person name="Abouelleil A."/>
            <person name="Allen A.W."/>
            <person name="Alvarado L."/>
            <person name="Arachchi H.M."/>
            <person name="Berlin A.M."/>
            <person name="Chapman S.B."/>
            <person name="Gainer-Dewar J."/>
            <person name="Goldberg J."/>
            <person name="Griggs A."/>
            <person name="Gujja S."/>
            <person name="Hansen M."/>
            <person name="Howarth C."/>
            <person name="Imamovic A."/>
            <person name="Ireland A."/>
            <person name="Larimer J."/>
            <person name="McCowan C."/>
            <person name="Murphy C."/>
            <person name="Pearson M."/>
            <person name="Poon T.W."/>
            <person name="Priest M."/>
            <person name="Roberts A."/>
            <person name="Saif S."/>
            <person name="Shea T."/>
            <person name="Sisk P."/>
            <person name="Sykes S."/>
            <person name="Wortman J."/>
            <person name="Nusbaum C."/>
            <person name="Birren B."/>
        </authorList>
    </citation>
    <scope>NUCLEOTIDE SEQUENCE [LARGE SCALE GENOMIC DNA]</scope>
    <source>
        <strain evidence="9 10">HGA0223</strain>
    </source>
</reference>
<evidence type="ECO:0000256" key="4">
    <source>
        <dbReference type="ARBA" id="ARBA00022475"/>
    </source>
</evidence>
<dbReference type="PATRIC" id="fig|1203554.3.peg.427"/>
<feature type="transmembrane region" description="Helical" evidence="8">
    <location>
        <begin position="111"/>
        <end position="129"/>
    </location>
</feature>
<organism evidence="9 10">
    <name type="scientific">Sutterella wadsworthensis HGA0223</name>
    <dbReference type="NCBI Taxonomy" id="1203554"/>
    <lineage>
        <taxon>Bacteria</taxon>
        <taxon>Pseudomonadati</taxon>
        <taxon>Pseudomonadota</taxon>
        <taxon>Betaproteobacteria</taxon>
        <taxon>Burkholderiales</taxon>
        <taxon>Sutterellaceae</taxon>
        <taxon>Sutterella</taxon>
    </lineage>
</organism>
<keyword evidence="6 8" id="KW-1133">Transmembrane helix</keyword>
<dbReference type="InterPro" id="IPR000522">
    <property type="entry name" value="ABC_transptr_permease_BtuC"/>
</dbReference>
<dbReference type="EMBL" id="ATCF01000005">
    <property type="protein sequence ID" value="EPE01131.1"/>
    <property type="molecule type" value="Genomic_DNA"/>
</dbReference>
<comment type="subcellular location">
    <subcellularLocation>
        <location evidence="1">Cell membrane</location>
        <topology evidence="1">Multi-pass membrane protein</topology>
    </subcellularLocation>
</comment>
<dbReference type="RefSeq" id="WP_016473831.1">
    <property type="nucleotide sequence ID" value="NZ_KE150480.1"/>
</dbReference>